<feature type="domain" description="Rhodanese" evidence="3">
    <location>
        <begin position="32"/>
        <end position="132"/>
    </location>
</feature>
<dbReference type="AlphaFoldDB" id="A0A419RT81"/>
<proteinExistence type="predicted"/>
<sequence>MQSLISAEELEPLLGSPDLVVLGASKHLPNADRKASAEFGRAHIAGARFLDLDTLVDTNSSVPSALPTDAQIADRMANLGVAADTRIVLYDDSAIRSACRAWFILRTAGWRDVRVLDCHFAAWRAAGRPIASGPSSAEPVSVSTHLSNRKKVRSKAEMLANIERRAEQVVDARDAERFCGSIEDAVHGLPGGHIPGARNLFFRDLLNEDGSFRSRDELAAAFARASIDPAAPLVTTCGSGMTASVVLFAHHLLGHDHGAIYDGSWSEWGADPSLPVETGAAR</sequence>
<organism evidence="4 5">
    <name type="scientific">Aurantiacibacter aquimixticola</name>
    <dbReference type="NCBI Taxonomy" id="1958945"/>
    <lineage>
        <taxon>Bacteria</taxon>
        <taxon>Pseudomonadati</taxon>
        <taxon>Pseudomonadota</taxon>
        <taxon>Alphaproteobacteria</taxon>
        <taxon>Sphingomonadales</taxon>
        <taxon>Erythrobacteraceae</taxon>
        <taxon>Aurantiacibacter</taxon>
    </lineage>
</organism>
<dbReference type="SMART" id="SM00450">
    <property type="entry name" value="RHOD"/>
    <property type="match status" value="2"/>
</dbReference>
<evidence type="ECO:0000256" key="2">
    <source>
        <dbReference type="ARBA" id="ARBA00022737"/>
    </source>
</evidence>
<evidence type="ECO:0000259" key="3">
    <source>
        <dbReference type="PROSITE" id="PS50206"/>
    </source>
</evidence>
<keyword evidence="1 4" id="KW-0808">Transferase</keyword>
<dbReference type="InterPro" id="IPR036873">
    <property type="entry name" value="Rhodanese-like_dom_sf"/>
</dbReference>
<gene>
    <name evidence="4" type="ORF">D6201_06035</name>
</gene>
<reference evidence="4 5" key="1">
    <citation type="journal article" date="2017" name="Int. J. Syst. Evol. Microbiol.">
        <title>Erythrobacter aquimixticola sp. nov., isolated from the junction between the ocean and a freshwater spring.</title>
        <authorList>
            <person name="Park S."/>
            <person name="Jung Y.T."/>
            <person name="Choi S.J."/>
            <person name="Yoon J.H."/>
        </authorList>
    </citation>
    <scope>NUCLEOTIDE SEQUENCE [LARGE SCALE GENOMIC DNA]</scope>
    <source>
        <strain evidence="4 5">JSSK-14</strain>
    </source>
</reference>
<dbReference type="EMBL" id="RAHX01000001">
    <property type="protein sequence ID" value="RJY08979.1"/>
    <property type="molecule type" value="Genomic_DNA"/>
</dbReference>
<dbReference type="InterPro" id="IPR001763">
    <property type="entry name" value="Rhodanese-like_dom"/>
</dbReference>
<evidence type="ECO:0000313" key="4">
    <source>
        <dbReference type="EMBL" id="RJY08979.1"/>
    </source>
</evidence>
<evidence type="ECO:0000313" key="5">
    <source>
        <dbReference type="Proteomes" id="UP000285232"/>
    </source>
</evidence>
<keyword evidence="5" id="KW-1185">Reference proteome</keyword>
<dbReference type="CDD" id="cd01449">
    <property type="entry name" value="TST_Repeat_2"/>
    <property type="match status" value="1"/>
</dbReference>
<feature type="domain" description="Rhodanese" evidence="3">
    <location>
        <begin position="163"/>
        <end position="277"/>
    </location>
</feature>
<dbReference type="OrthoDB" id="9781034at2"/>
<dbReference type="Proteomes" id="UP000285232">
    <property type="component" value="Unassembled WGS sequence"/>
</dbReference>
<keyword evidence="2" id="KW-0677">Repeat</keyword>
<dbReference type="InterPro" id="IPR045078">
    <property type="entry name" value="TST/MPST-like"/>
</dbReference>
<dbReference type="PANTHER" id="PTHR11364">
    <property type="entry name" value="THIOSULFATE SULFERTANSFERASE"/>
    <property type="match status" value="1"/>
</dbReference>
<dbReference type="PANTHER" id="PTHR11364:SF27">
    <property type="entry name" value="SULFURTRANSFERASE"/>
    <property type="match status" value="1"/>
</dbReference>
<dbReference type="Pfam" id="PF00581">
    <property type="entry name" value="Rhodanese"/>
    <property type="match status" value="2"/>
</dbReference>
<dbReference type="PROSITE" id="PS50206">
    <property type="entry name" value="RHODANESE_3"/>
    <property type="match status" value="2"/>
</dbReference>
<dbReference type="Gene3D" id="3.40.250.10">
    <property type="entry name" value="Rhodanese-like domain"/>
    <property type="match status" value="2"/>
</dbReference>
<dbReference type="GO" id="GO:0004792">
    <property type="term" value="F:thiosulfate-cyanide sulfurtransferase activity"/>
    <property type="evidence" value="ECO:0007669"/>
    <property type="project" value="TreeGrafter"/>
</dbReference>
<dbReference type="CDD" id="cd01448">
    <property type="entry name" value="TST_Repeat_1"/>
    <property type="match status" value="1"/>
</dbReference>
<protein>
    <submittedName>
        <fullName evidence="4">Sulfurtransferase</fullName>
    </submittedName>
</protein>
<evidence type="ECO:0000256" key="1">
    <source>
        <dbReference type="ARBA" id="ARBA00022679"/>
    </source>
</evidence>
<name>A0A419RT81_9SPHN</name>
<dbReference type="RefSeq" id="WP_120047990.1">
    <property type="nucleotide sequence ID" value="NZ_RAHX01000001.1"/>
</dbReference>
<comment type="caution">
    <text evidence="4">The sequence shown here is derived from an EMBL/GenBank/DDBJ whole genome shotgun (WGS) entry which is preliminary data.</text>
</comment>
<accession>A0A419RT81</accession>
<dbReference type="SUPFAM" id="SSF52821">
    <property type="entry name" value="Rhodanese/Cell cycle control phosphatase"/>
    <property type="match status" value="2"/>
</dbReference>